<dbReference type="SUPFAM" id="SSF56112">
    <property type="entry name" value="Protein kinase-like (PK-like)"/>
    <property type="match status" value="1"/>
</dbReference>
<dbReference type="PANTHER" id="PTHR27002:SF1073">
    <property type="entry name" value="CYSTEINE-RICH RECEPTOR-LIKE PROTEIN KINASE 29"/>
    <property type="match status" value="1"/>
</dbReference>
<evidence type="ECO:0000256" key="7">
    <source>
        <dbReference type="PROSITE-ProRule" id="PRU10141"/>
    </source>
</evidence>
<dbReference type="GO" id="GO:0005886">
    <property type="term" value="C:plasma membrane"/>
    <property type="evidence" value="ECO:0007669"/>
    <property type="project" value="TreeGrafter"/>
</dbReference>
<organism evidence="10 11">
    <name type="scientific">Prunus armeniaca</name>
    <name type="common">Apricot</name>
    <name type="synonym">Armeniaca vulgaris</name>
    <dbReference type="NCBI Taxonomy" id="36596"/>
    <lineage>
        <taxon>Eukaryota</taxon>
        <taxon>Viridiplantae</taxon>
        <taxon>Streptophyta</taxon>
        <taxon>Embryophyta</taxon>
        <taxon>Tracheophyta</taxon>
        <taxon>Spermatophyta</taxon>
        <taxon>Magnoliopsida</taxon>
        <taxon>eudicotyledons</taxon>
        <taxon>Gunneridae</taxon>
        <taxon>Pentapetalae</taxon>
        <taxon>rosids</taxon>
        <taxon>fabids</taxon>
        <taxon>Rosales</taxon>
        <taxon>Rosaceae</taxon>
        <taxon>Amygdaloideae</taxon>
        <taxon>Amygdaleae</taxon>
        <taxon>Prunus</taxon>
    </lineage>
</organism>
<evidence type="ECO:0000256" key="3">
    <source>
        <dbReference type="ARBA" id="ARBA00022679"/>
    </source>
</evidence>
<keyword evidence="11" id="KW-1185">Reference proteome</keyword>
<evidence type="ECO:0000313" key="11">
    <source>
        <dbReference type="Proteomes" id="UP000507245"/>
    </source>
</evidence>
<dbReference type="PANTHER" id="PTHR27002">
    <property type="entry name" value="RECEPTOR-LIKE SERINE/THREONINE-PROTEIN KINASE SD1-8"/>
    <property type="match status" value="1"/>
</dbReference>
<keyword evidence="2" id="KW-0597">Phosphoprotein</keyword>
<reference evidence="11" key="1">
    <citation type="journal article" date="2020" name="Genome Biol.">
        <title>Gamete binning: chromosome-level and haplotype-resolved genome assembly enabled by high-throughput single-cell sequencing of gamete genomes.</title>
        <authorList>
            <person name="Campoy J.A."/>
            <person name="Sun H."/>
            <person name="Goel M."/>
            <person name="Jiao W.-B."/>
            <person name="Folz-Donahue K."/>
            <person name="Wang N."/>
            <person name="Rubio M."/>
            <person name="Liu C."/>
            <person name="Kukat C."/>
            <person name="Ruiz D."/>
            <person name="Huettel B."/>
            <person name="Schneeberger K."/>
        </authorList>
    </citation>
    <scope>NUCLEOTIDE SEQUENCE [LARGE SCALE GENOMIC DNA]</scope>
    <source>
        <strain evidence="11">cv. Rojo Pasion</strain>
    </source>
</reference>
<dbReference type="InterPro" id="IPR001245">
    <property type="entry name" value="Ser-Thr/Tyr_kinase_cat_dom"/>
</dbReference>
<evidence type="ECO:0000256" key="4">
    <source>
        <dbReference type="ARBA" id="ARBA00022741"/>
    </source>
</evidence>
<dbReference type="Pfam" id="PF07714">
    <property type="entry name" value="PK_Tyr_Ser-Thr"/>
    <property type="match status" value="1"/>
</dbReference>
<feature type="binding site" evidence="7">
    <location>
        <position position="122"/>
    </location>
    <ligand>
        <name>ATP</name>
        <dbReference type="ChEBI" id="CHEBI:30616"/>
    </ligand>
</feature>
<gene>
    <name evidence="10" type="ORF">ORAREDHAP_LOCUS37986</name>
</gene>
<dbReference type="OrthoDB" id="1165595at2759"/>
<name>A0A6J5XJA5_PRUAR</name>
<evidence type="ECO:0000259" key="9">
    <source>
        <dbReference type="PROSITE" id="PS50011"/>
    </source>
</evidence>
<evidence type="ECO:0000256" key="2">
    <source>
        <dbReference type="ARBA" id="ARBA00022553"/>
    </source>
</evidence>
<dbReference type="PROSITE" id="PS00107">
    <property type="entry name" value="PROTEIN_KINASE_ATP"/>
    <property type="match status" value="1"/>
</dbReference>
<keyword evidence="1" id="KW-0723">Serine/threonine-protein kinase</keyword>
<keyword evidence="3" id="KW-0808">Transferase</keyword>
<evidence type="ECO:0000256" key="5">
    <source>
        <dbReference type="ARBA" id="ARBA00022777"/>
    </source>
</evidence>
<dbReference type="Gene3D" id="3.30.200.20">
    <property type="entry name" value="Phosphorylase Kinase, domain 1"/>
    <property type="match status" value="1"/>
</dbReference>
<dbReference type="PROSITE" id="PS50011">
    <property type="entry name" value="PROTEIN_KINASE_DOM"/>
    <property type="match status" value="1"/>
</dbReference>
<keyword evidence="8" id="KW-0812">Transmembrane</keyword>
<keyword evidence="8" id="KW-1133">Transmembrane helix</keyword>
<dbReference type="EMBL" id="CAEKKB010000006">
    <property type="protein sequence ID" value="CAB4314026.1"/>
    <property type="molecule type" value="Genomic_DNA"/>
</dbReference>
<sequence length="202" mass="22288">MLSGEGKVLELVNPAVIFGSKSNRSQIVIIIVVPIVVSVVLIVIFFCICLRVRRTKKKLETGKLIPGSDDTDEIGSAESLQFDLATIRVSTDDFSEANKLGQGGFGSVYRGRLLNGKDIAVKRLSTNSGQGDLEFKNEVLLVAKLQHRNLVRLLGFCLEGSERLLVYEFVPNASLDHIIFGMSGIMHCFRLTSNVYYKIPIV</sequence>
<dbReference type="InterPro" id="IPR017441">
    <property type="entry name" value="Protein_kinase_ATP_BS"/>
</dbReference>
<evidence type="ECO:0000256" key="6">
    <source>
        <dbReference type="ARBA" id="ARBA00022840"/>
    </source>
</evidence>
<keyword evidence="4 7" id="KW-0547">Nucleotide-binding</keyword>
<feature type="domain" description="Protein kinase" evidence="9">
    <location>
        <begin position="94"/>
        <end position="202"/>
    </location>
</feature>
<dbReference type="GO" id="GO:0004674">
    <property type="term" value="F:protein serine/threonine kinase activity"/>
    <property type="evidence" value="ECO:0007669"/>
    <property type="project" value="UniProtKB-KW"/>
</dbReference>
<keyword evidence="5" id="KW-0418">Kinase</keyword>
<keyword evidence="8" id="KW-0472">Membrane</keyword>
<evidence type="ECO:0000256" key="1">
    <source>
        <dbReference type="ARBA" id="ARBA00022527"/>
    </source>
</evidence>
<feature type="transmembrane region" description="Helical" evidence="8">
    <location>
        <begin position="27"/>
        <end position="50"/>
    </location>
</feature>
<dbReference type="FunFam" id="3.30.200.20:FF:000959">
    <property type="entry name" value="Cysteine-rich receptor-like protein kinase 17"/>
    <property type="match status" value="1"/>
</dbReference>
<protein>
    <recommendedName>
        <fullName evidence="9">Protein kinase domain-containing protein</fullName>
    </recommendedName>
</protein>
<dbReference type="AlphaFoldDB" id="A0A6J5XJA5"/>
<dbReference type="InterPro" id="IPR000719">
    <property type="entry name" value="Prot_kinase_dom"/>
</dbReference>
<accession>A0A6J5XJA5</accession>
<dbReference type="InterPro" id="IPR011009">
    <property type="entry name" value="Kinase-like_dom_sf"/>
</dbReference>
<dbReference type="GO" id="GO:0005524">
    <property type="term" value="F:ATP binding"/>
    <property type="evidence" value="ECO:0007669"/>
    <property type="project" value="UniProtKB-UniRule"/>
</dbReference>
<evidence type="ECO:0000256" key="8">
    <source>
        <dbReference type="SAM" id="Phobius"/>
    </source>
</evidence>
<keyword evidence="6 7" id="KW-0067">ATP-binding</keyword>
<proteinExistence type="predicted"/>
<dbReference type="Proteomes" id="UP000507245">
    <property type="component" value="Unassembled WGS sequence"/>
</dbReference>
<evidence type="ECO:0000313" key="10">
    <source>
        <dbReference type="EMBL" id="CAB4314026.1"/>
    </source>
</evidence>